<feature type="domain" description="C3H1-type" evidence="7">
    <location>
        <begin position="87"/>
        <end position="114"/>
    </location>
</feature>
<evidence type="ECO:0000256" key="4">
    <source>
        <dbReference type="ARBA" id="ARBA00022833"/>
    </source>
</evidence>
<feature type="domain" description="C3H1-type" evidence="7">
    <location>
        <begin position="123"/>
        <end position="145"/>
    </location>
</feature>
<feature type="zinc finger region" description="C3H1-type" evidence="5">
    <location>
        <begin position="87"/>
        <end position="114"/>
    </location>
</feature>
<keyword evidence="9" id="KW-1185">Reference proteome</keyword>
<evidence type="ECO:0000256" key="1">
    <source>
        <dbReference type="ARBA" id="ARBA00022723"/>
    </source>
</evidence>
<evidence type="ECO:0000256" key="6">
    <source>
        <dbReference type="SAM" id="MobiDB-lite"/>
    </source>
</evidence>
<dbReference type="SMART" id="SM00356">
    <property type="entry name" value="ZnF_C3H1"/>
    <property type="match status" value="2"/>
</dbReference>
<dbReference type="InterPro" id="IPR000571">
    <property type="entry name" value="Znf_CCCH"/>
</dbReference>
<dbReference type="Gene3D" id="4.10.1000.10">
    <property type="entry name" value="Zinc finger, CCCH-type"/>
    <property type="match status" value="1"/>
</dbReference>
<dbReference type="PANTHER" id="PTHR11224:SF10">
    <property type="entry name" value="IP09428P-RELATED"/>
    <property type="match status" value="1"/>
</dbReference>
<feature type="zinc finger region" description="C3H1-type" evidence="5">
    <location>
        <begin position="123"/>
        <end position="145"/>
    </location>
</feature>
<dbReference type="PANTHER" id="PTHR11224">
    <property type="entry name" value="MAKORIN-RELATED"/>
    <property type="match status" value="1"/>
</dbReference>
<dbReference type="SUPFAM" id="SSF90229">
    <property type="entry name" value="CCCH zinc finger"/>
    <property type="match status" value="1"/>
</dbReference>
<dbReference type="Proteomes" id="UP001162085">
    <property type="component" value="Chromosome 16"/>
</dbReference>
<name>A0ABN8WT31_SACUV</name>
<feature type="region of interest" description="Disordered" evidence="6">
    <location>
        <begin position="1"/>
        <end position="26"/>
    </location>
</feature>
<reference evidence="8" key="1">
    <citation type="submission" date="2022-10" db="EMBL/GenBank/DDBJ databases">
        <authorList>
            <person name="Byrne P K."/>
        </authorList>
    </citation>
    <scope>NUCLEOTIDE SEQUENCE</scope>
    <source>
        <strain evidence="8">ZP964</strain>
    </source>
</reference>
<keyword evidence="1 5" id="KW-0479">Metal-binding</keyword>
<evidence type="ECO:0000313" key="8">
    <source>
        <dbReference type="EMBL" id="CAI4054513.1"/>
    </source>
</evidence>
<feature type="compositionally biased region" description="Polar residues" evidence="6">
    <location>
        <begin position="13"/>
        <end position="26"/>
    </location>
</feature>
<evidence type="ECO:0000256" key="5">
    <source>
        <dbReference type="PROSITE-ProRule" id="PRU00723"/>
    </source>
</evidence>
<dbReference type="PROSITE" id="PS50103">
    <property type="entry name" value="ZF_C3H1"/>
    <property type="match status" value="2"/>
</dbReference>
<dbReference type="InterPro" id="IPR036855">
    <property type="entry name" value="Znf_CCCH_sf"/>
</dbReference>
<sequence length="303" mass="33696">MDAFDNMSVLNRPGSNARRSSQSSNEIFTSQVQDLQNIPRSFNSNTTNINLPKNYNAANQLPFSSHQQKIIMEHLLITKNNTQQQKDYSHVPCKFFKMGNCQAGLSCPFSHSQDIINSANNLPCKYFAKGNCKFGNKCVNAHVLPNGLRMNSKGPIEIAPSSHNNYFSHTRSASFSTYMSPPMSANTDISHSASSTNYFAPQYPLSPPQKSPEALHSDFFSPPSTTSSYLNYNYSNANTNTSAYSPVSSSSSNIWQEQGQTTLSNSSVSQSSRYCTSPAIQEESDNEIEEMLIHDFNARCRQE</sequence>
<keyword evidence="2" id="KW-0677">Repeat</keyword>
<evidence type="ECO:0000256" key="3">
    <source>
        <dbReference type="ARBA" id="ARBA00022771"/>
    </source>
</evidence>
<evidence type="ECO:0000256" key="2">
    <source>
        <dbReference type="ARBA" id="ARBA00022737"/>
    </source>
</evidence>
<protein>
    <recommendedName>
        <fullName evidence="7">C3H1-type domain-containing protein</fullName>
    </recommendedName>
</protein>
<dbReference type="Pfam" id="PF18044">
    <property type="entry name" value="zf-CCCH_4"/>
    <property type="match status" value="1"/>
</dbReference>
<dbReference type="EMBL" id="OX365943">
    <property type="protein sequence ID" value="CAI4054513.1"/>
    <property type="molecule type" value="Genomic_DNA"/>
</dbReference>
<keyword evidence="3 5" id="KW-0863">Zinc-finger</keyword>
<organism evidence="8 9">
    <name type="scientific">Saccharomyces uvarum</name>
    <name type="common">Yeast</name>
    <name type="synonym">Saccharomyces bayanus var. uvarum</name>
    <dbReference type="NCBI Taxonomy" id="230603"/>
    <lineage>
        <taxon>Eukaryota</taxon>
        <taxon>Fungi</taxon>
        <taxon>Dikarya</taxon>
        <taxon>Ascomycota</taxon>
        <taxon>Saccharomycotina</taxon>
        <taxon>Saccharomycetes</taxon>
        <taxon>Saccharomycetales</taxon>
        <taxon>Saccharomycetaceae</taxon>
        <taxon>Saccharomyces</taxon>
    </lineage>
</organism>
<evidence type="ECO:0000313" key="9">
    <source>
        <dbReference type="Proteomes" id="UP001162085"/>
    </source>
</evidence>
<dbReference type="Pfam" id="PF00642">
    <property type="entry name" value="zf-CCCH"/>
    <property type="match status" value="1"/>
</dbReference>
<accession>A0ABN8WT31</accession>
<keyword evidence="4 5" id="KW-0862">Zinc</keyword>
<gene>
    <name evidence="8" type="primary">SUVZ16G2300</name>
    <name evidence="8" type="ORF">SUVZ_16G2300</name>
</gene>
<evidence type="ECO:0000259" key="7">
    <source>
        <dbReference type="PROSITE" id="PS50103"/>
    </source>
</evidence>
<dbReference type="InterPro" id="IPR041367">
    <property type="entry name" value="Znf-CCCH_4"/>
</dbReference>
<dbReference type="InterPro" id="IPR045072">
    <property type="entry name" value="MKRN-like"/>
</dbReference>
<proteinExistence type="predicted"/>